<evidence type="ECO:0000256" key="11">
    <source>
        <dbReference type="ARBA" id="ARBA00049202"/>
    </source>
</evidence>
<dbReference type="PANTHER" id="PTHR48418:SF1">
    <property type="entry name" value="TRNA WYBUTOSINE-SYNTHESIZING PROTEIN 3"/>
    <property type="match status" value="1"/>
</dbReference>
<dbReference type="Proteomes" id="UP000735302">
    <property type="component" value="Unassembled WGS sequence"/>
</dbReference>
<dbReference type="Gene3D" id="3.30.1960.10">
    <property type="entry name" value="tRNA wybutosine-synthesizing-like"/>
    <property type="match status" value="1"/>
</dbReference>
<dbReference type="AlphaFoldDB" id="A0AAV3YVS6"/>
<dbReference type="EC" id="2.1.1.282" evidence="3"/>
<dbReference type="EMBL" id="BLXT01001503">
    <property type="protein sequence ID" value="GFN86271.1"/>
    <property type="molecule type" value="Genomic_DNA"/>
</dbReference>
<evidence type="ECO:0000256" key="7">
    <source>
        <dbReference type="ARBA" id="ARBA00022691"/>
    </source>
</evidence>
<evidence type="ECO:0000256" key="8">
    <source>
        <dbReference type="ARBA" id="ARBA00022694"/>
    </source>
</evidence>
<evidence type="ECO:0000313" key="15">
    <source>
        <dbReference type="Proteomes" id="UP000735302"/>
    </source>
</evidence>
<keyword evidence="5" id="KW-0489">Methyltransferase</keyword>
<dbReference type="FunFam" id="3.30.1960.10:FF:000001">
    <property type="entry name" value="tRNA wybutosine-synthesizing protein 3 homolog"/>
    <property type="match status" value="1"/>
</dbReference>
<feature type="domain" description="tRNA wybutosine-synthesizing protein" evidence="13">
    <location>
        <begin position="9"/>
        <end position="187"/>
    </location>
</feature>
<comment type="caution">
    <text evidence="14">The sequence shown here is derived from an EMBL/GenBank/DDBJ whole genome shotgun (WGS) entry which is preliminary data.</text>
</comment>
<accession>A0AAV3YVS6</accession>
<keyword evidence="15" id="KW-1185">Reference proteome</keyword>
<dbReference type="Pfam" id="PF02676">
    <property type="entry name" value="TYW3"/>
    <property type="match status" value="1"/>
</dbReference>
<dbReference type="SUPFAM" id="SSF111278">
    <property type="entry name" value="SSo0622-like"/>
    <property type="match status" value="1"/>
</dbReference>
<evidence type="ECO:0000256" key="9">
    <source>
        <dbReference type="ARBA" id="ARBA00025378"/>
    </source>
</evidence>
<evidence type="ECO:0000256" key="4">
    <source>
        <dbReference type="ARBA" id="ARBA00016536"/>
    </source>
</evidence>
<gene>
    <name evidence="14" type="ORF">PoB_001277700</name>
</gene>
<dbReference type="InterPro" id="IPR036602">
    <property type="entry name" value="tRNA_yW-synthesising-like_sf"/>
</dbReference>
<dbReference type="GO" id="GO:0008168">
    <property type="term" value="F:methyltransferase activity"/>
    <property type="evidence" value="ECO:0007669"/>
    <property type="project" value="UniProtKB-KW"/>
</dbReference>
<evidence type="ECO:0000256" key="2">
    <source>
        <dbReference type="ARBA" id="ARBA00008569"/>
    </source>
</evidence>
<reference evidence="14 15" key="1">
    <citation type="journal article" date="2021" name="Elife">
        <title>Chloroplast acquisition without the gene transfer in kleptoplastic sea slugs, Plakobranchus ocellatus.</title>
        <authorList>
            <person name="Maeda T."/>
            <person name="Takahashi S."/>
            <person name="Yoshida T."/>
            <person name="Shimamura S."/>
            <person name="Takaki Y."/>
            <person name="Nagai Y."/>
            <person name="Toyoda A."/>
            <person name="Suzuki Y."/>
            <person name="Arimoto A."/>
            <person name="Ishii H."/>
            <person name="Satoh N."/>
            <person name="Nishiyama T."/>
            <person name="Hasebe M."/>
            <person name="Maruyama T."/>
            <person name="Minagawa J."/>
            <person name="Obokata J."/>
            <person name="Shigenobu S."/>
        </authorList>
    </citation>
    <scope>NUCLEOTIDE SEQUENCE [LARGE SCALE GENOMIC DNA]</scope>
</reference>
<evidence type="ECO:0000313" key="14">
    <source>
        <dbReference type="EMBL" id="GFN86271.1"/>
    </source>
</evidence>
<comment type="pathway">
    <text evidence="1">tRNA modification; wybutosine-tRNA(Phe) biosynthesis.</text>
</comment>
<sequence>MEFERQKVQRLEHVDLSRKGSIDIALHKSVSFINALPQYFTTSSCSGRIILFENVSSKIQKKGCKWLHVTHDFVTVKDLKAGLTDISGEAVLKFEPMVMHVQCRTLEDAQRMHQVAVASGFRNSGISVGTKGKIVTAIRSTHSLEVPLSSKGQVLVAQEHLEHLVDSANSKMQENNLRIDRFYTNLQSLSAEVSLHESCRSQAKREKSQADKKPTNSNRTSKNDKQEKLDDDFNNDDSLNLFIFDNT</sequence>
<proteinExistence type="inferred from homology"/>
<dbReference type="InterPro" id="IPR003827">
    <property type="entry name" value="tRNA_yW-synthesising"/>
</dbReference>
<feature type="region of interest" description="Disordered" evidence="12">
    <location>
        <begin position="197"/>
        <end position="232"/>
    </location>
</feature>
<name>A0AAV3YVS6_9GAST</name>
<evidence type="ECO:0000259" key="13">
    <source>
        <dbReference type="Pfam" id="PF02676"/>
    </source>
</evidence>
<evidence type="ECO:0000256" key="3">
    <source>
        <dbReference type="ARBA" id="ARBA00012750"/>
    </source>
</evidence>
<evidence type="ECO:0000256" key="1">
    <source>
        <dbReference type="ARBA" id="ARBA00004797"/>
    </source>
</evidence>
<evidence type="ECO:0000256" key="6">
    <source>
        <dbReference type="ARBA" id="ARBA00022679"/>
    </source>
</evidence>
<keyword evidence="7" id="KW-0949">S-adenosyl-L-methionine</keyword>
<dbReference type="GO" id="GO:0032259">
    <property type="term" value="P:methylation"/>
    <property type="evidence" value="ECO:0007669"/>
    <property type="project" value="UniProtKB-KW"/>
</dbReference>
<evidence type="ECO:0000256" key="12">
    <source>
        <dbReference type="SAM" id="MobiDB-lite"/>
    </source>
</evidence>
<feature type="compositionally biased region" description="Basic and acidic residues" evidence="12">
    <location>
        <begin position="197"/>
        <end position="214"/>
    </location>
</feature>
<keyword evidence="6" id="KW-0808">Transferase</keyword>
<keyword evidence="8" id="KW-0819">tRNA processing</keyword>
<comment type="catalytic activity">
    <reaction evidence="11">
        <text>4-demethyl-7-[(3S)-3-amino-3-carboxypropyl]wyosine(37) in tRNA(Phe) + S-adenosyl-L-methionine = 7-[(3S)-3-amino-3-carboxypropyl]wyosine(37) in tRNA(Phe) + S-adenosyl-L-homocysteine + H(+)</text>
        <dbReference type="Rhea" id="RHEA:36635"/>
        <dbReference type="Rhea" id="RHEA-COMP:10378"/>
        <dbReference type="Rhea" id="RHEA-COMP:10379"/>
        <dbReference type="ChEBI" id="CHEBI:15378"/>
        <dbReference type="ChEBI" id="CHEBI:57856"/>
        <dbReference type="ChEBI" id="CHEBI:59789"/>
        <dbReference type="ChEBI" id="CHEBI:73543"/>
        <dbReference type="ChEBI" id="CHEBI:73550"/>
        <dbReference type="EC" id="2.1.1.282"/>
    </reaction>
</comment>
<evidence type="ECO:0000256" key="5">
    <source>
        <dbReference type="ARBA" id="ARBA00022603"/>
    </source>
</evidence>
<dbReference type="GO" id="GO:0008033">
    <property type="term" value="P:tRNA processing"/>
    <property type="evidence" value="ECO:0007669"/>
    <property type="project" value="UniProtKB-KW"/>
</dbReference>
<comment type="function">
    <text evidence="9">Probable S-adenosyl-L-methionine-dependent methyltransferase that acts as a component of the wybutosine biosynthesis pathway. Wybutosine is a hyper modified guanosine with a tricyclic base found at the 3'-position adjacent to the anticodon of eukaryotic phenylalanine tRNA.</text>
</comment>
<evidence type="ECO:0000256" key="10">
    <source>
        <dbReference type="ARBA" id="ARBA00030554"/>
    </source>
</evidence>
<organism evidence="14 15">
    <name type="scientific">Plakobranchus ocellatus</name>
    <dbReference type="NCBI Taxonomy" id="259542"/>
    <lineage>
        <taxon>Eukaryota</taxon>
        <taxon>Metazoa</taxon>
        <taxon>Spiralia</taxon>
        <taxon>Lophotrochozoa</taxon>
        <taxon>Mollusca</taxon>
        <taxon>Gastropoda</taxon>
        <taxon>Heterobranchia</taxon>
        <taxon>Euthyneura</taxon>
        <taxon>Panpulmonata</taxon>
        <taxon>Sacoglossa</taxon>
        <taxon>Placobranchoidea</taxon>
        <taxon>Plakobranchidae</taxon>
        <taxon>Plakobranchus</taxon>
    </lineage>
</organism>
<dbReference type="PANTHER" id="PTHR48418">
    <property type="entry name" value="TRNA WYBUTOSINE-SYNTHESIZING PROTEIN 3"/>
    <property type="match status" value="1"/>
</dbReference>
<protein>
    <recommendedName>
        <fullName evidence="4">tRNA wybutosine-synthesizing protein 3 homolog</fullName>
        <ecNumber evidence="3">2.1.1.282</ecNumber>
    </recommendedName>
    <alternativeName>
        <fullName evidence="10">tRNA(Phe) 7-((3-amino-3-carboxypropyl)-4-demethylwyosine(37)-N(4))-methyltransferase</fullName>
    </alternativeName>
</protein>
<comment type="similarity">
    <text evidence="2">Belongs to the TYW3 family.</text>
</comment>